<keyword evidence="1" id="KW-0456">Lyase</keyword>
<keyword evidence="2" id="KW-1185">Reference proteome</keyword>
<dbReference type="InterPro" id="IPR013785">
    <property type="entry name" value="Aldolase_TIM"/>
</dbReference>
<organism evidence="1 2">
    <name type="scientific">Fusobacterium simiae</name>
    <dbReference type="NCBI Taxonomy" id="855"/>
    <lineage>
        <taxon>Bacteria</taxon>
        <taxon>Fusobacteriati</taxon>
        <taxon>Fusobacteriota</taxon>
        <taxon>Fusobacteriia</taxon>
        <taxon>Fusobacteriales</taxon>
        <taxon>Fusobacteriaceae</taxon>
        <taxon>Fusobacterium</taxon>
    </lineage>
</organism>
<name>A0ABT4DNX4_FUSSI</name>
<dbReference type="Pfam" id="PF01487">
    <property type="entry name" value="DHquinase_I"/>
    <property type="match status" value="1"/>
</dbReference>
<sequence>MKTIKVKNIVIGEGIPKVIVPIVGKTKLEIINKAKEINNIKIDVVEWRADFY</sequence>
<proteinExistence type="predicted"/>
<dbReference type="SUPFAM" id="SSF51569">
    <property type="entry name" value="Aldolase"/>
    <property type="match status" value="1"/>
</dbReference>
<dbReference type="Proteomes" id="UP001062738">
    <property type="component" value="Unassembled WGS sequence"/>
</dbReference>
<protein>
    <submittedName>
        <fullName evidence="1">Type I 3-dehydroquinate dehydratase</fullName>
        <ecNumber evidence="1">4.2.1.10</ecNumber>
    </submittedName>
</protein>
<accession>A0ABT4DNX4</accession>
<evidence type="ECO:0000313" key="1">
    <source>
        <dbReference type="EMBL" id="MCY7009201.1"/>
    </source>
</evidence>
<gene>
    <name evidence="1" type="ORF">OCK72_11275</name>
</gene>
<dbReference type="GO" id="GO:0003855">
    <property type="term" value="F:3-dehydroquinate dehydratase activity"/>
    <property type="evidence" value="ECO:0007669"/>
    <property type="project" value="UniProtKB-EC"/>
</dbReference>
<comment type="caution">
    <text evidence="1">The sequence shown here is derived from an EMBL/GenBank/DDBJ whole genome shotgun (WGS) entry which is preliminary data.</text>
</comment>
<reference evidence="1" key="1">
    <citation type="submission" date="2022-09" db="EMBL/GenBank/DDBJ databases">
        <authorList>
            <person name="Zoaiter M."/>
        </authorList>
    </citation>
    <scope>NUCLEOTIDE SEQUENCE</scope>
    <source>
        <strain evidence="1">DSM 19848</strain>
    </source>
</reference>
<dbReference type="EMBL" id="JAOXXL010000055">
    <property type="protein sequence ID" value="MCY7009201.1"/>
    <property type="molecule type" value="Genomic_DNA"/>
</dbReference>
<dbReference type="Gene3D" id="3.20.20.70">
    <property type="entry name" value="Aldolase class I"/>
    <property type="match status" value="1"/>
</dbReference>
<dbReference type="InterPro" id="IPR001381">
    <property type="entry name" value="DHquinase_I"/>
</dbReference>
<evidence type="ECO:0000313" key="2">
    <source>
        <dbReference type="Proteomes" id="UP001062738"/>
    </source>
</evidence>
<dbReference type="RefSeq" id="WP_265152890.1">
    <property type="nucleotide sequence ID" value="NZ_JAOXXL010000055.1"/>
</dbReference>
<dbReference type="EC" id="4.2.1.10" evidence="1"/>